<proteinExistence type="predicted"/>
<sequence length="143" mass="15831">MDCGKFEFWFSPTGQSEECALSLYNILLMTNNPLFLPNDVLTLCCELAFSTGIVLEGIEGTSYGCSVSFITNNVIRENIKTATVEKSDSETSYLKMDLSSMLQDNILCDVKLCTESLFGSLAISRSLVDFELKISSLQSHVQK</sequence>
<dbReference type="OrthoDB" id="10603732at2759"/>
<dbReference type="Proteomes" id="UP000499080">
    <property type="component" value="Unassembled WGS sequence"/>
</dbReference>
<evidence type="ECO:0000313" key="2">
    <source>
        <dbReference type="Proteomes" id="UP000499080"/>
    </source>
</evidence>
<evidence type="ECO:0000313" key="1">
    <source>
        <dbReference type="EMBL" id="GBM11909.1"/>
    </source>
</evidence>
<name>A0A4Y2D6M1_ARAVE</name>
<comment type="caution">
    <text evidence="1">The sequence shown here is derived from an EMBL/GenBank/DDBJ whole genome shotgun (WGS) entry which is preliminary data.</text>
</comment>
<protein>
    <submittedName>
        <fullName evidence="1">Uncharacterized protein</fullName>
    </submittedName>
</protein>
<reference evidence="1 2" key="1">
    <citation type="journal article" date="2019" name="Sci. Rep.">
        <title>Orb-weaving spider Araneus ventricosus genome elucidates the spidroin gene catalogue.</title>
        <authorList>
            <person name="Kono N."/>
            <person name="Nakamura H."/>
            <person name="Ohtoshi R."/>
            <person name="Moran D.A.P."/>
            <person name="Shinohara A."/>
            <person name="Yoshida Y."/>
            <person name="Fujiwara M."/>
            <person name="Mori M."/>
            <person name="Tomita M."/>
            <person name="Arakawa K."/>
        </authorList>
    </citation>
    <scope>NUCLEOTIDE SEQUENCE [LARGE SCALE GENOMIC DNA]</scope>
</reference>
<organism evidence="1 2">
    <name type="scientific">Araneus ventricosus</name>
    <name type="common">Orbweaver spider</name>
    <name type="synonym">Epeira ventricosa</name>
    <dbReference type="NCBI Taxonomy" id="182803"/>
    <lineage>
        <taxon>Eukaryota</taxon>
        <taxon>Metazoa</taxon>
        <taxon>Ecdysozoa</taxon>
        <taxon>Arthropoda</taxon>
        <taxon>Chelicerata</taxon>
        <taxon>Arachnida</taxon>
        <taxon>Araneae</taxon>
        <taxon>Araneomorphae</taxon>
        <taxon>Entelegynae</taxon>
        <taxon>Araneoidea</taxon>
        <taxon>Araneidae</taxon>
        <taxon>Araneus</taxon>
    </lineage>
</organism>
<keyword evidence="2" id="KW-1185">Reference proteome</keyword>
<dbReference type="EMBL" id="BGPR01000306">
    <property type="protein sequence ID" value="GBM11909.1"/>
    <property type="molecule type" value="Genomic_DNA"/>
</dbReference>
<gene>
    <name evidence="1" type="ORF">AVEN_209612_1</name>
</gene>
<accession>A0A4Y2D6M1</accession>
<dbReference type="AlphaFoldDB" id="A0A4Y2D6M1"/>